<dbReference type="EMBL" id="MT818415">
    <property type="protein sequence ID" value="QOC58025.1"/>
    <property type="molecule type" value="Genomic_DNA"/>
</dbReference>
<proteinExistence type="predicted"/>
<evidence type="ECO:0000256" key="1">
    <source>
        <dbReference type="SAM" id="MobiDB-lite"/>
    </source>
</evidence>
<name>A0A7L7SY75_9CAUD</name>
<accession>A0A7L7SY75</accession>
<reference evidence="2 3" key="1">
    <citation type="submission" date="2020-07" db="EMBL/GenBank/DDBJ databases">
        <authorList>
            <person name="Simpson M.H."/>
            <person name="Binkley S.D."/>
            <person name="Bouma K.M."/>
            <person name="Hutson K.M."/>
            <person name="Markov G.S."/>
            <person name="Sennuga T.O."/>
            <person name="Zimmer R.J."/>
            <person name="Villalpando D.G."/>
            <person name="Church J.C."/>
            <person name="Markov S.A."/>
            <person name="Tolsma S."/>
            <person name="Caruso S.M."/>
            <person name="Garlena R.A."/>
            <person name="Russell D.A."/>
            <person name="Pope W.H."/>
            <person name="Jacobs-Se D."/>
            <person name="Hatfull G.F."/>
        </authorList>
    </citation>
    <scope>NUCLEOTIDE SEQUENCE [LARGE SCALE GENOMIC DNA]</scope>
</reference>
<sequence length="61" mass="6725">MSGSTEGSRMSMWCNRCPASIQDVTVAEGLAWNESHERTCPGRTTPGPREWGPQDEVRMSA</sequence>
<evidence type="ECO:0000313" key="2">
    <source>
        <dbReference type="EMBL" id="QOC58025.1"/>
    </source>
</evidence>
<gene>
    <name evidence="2" type="primary">2</name>
    <name evidence="2" type="ORF">SEA_SCUMBERLAND_2</name>
</gene>
<evidence type="ECO:0000313" key="3">
    <source>
        <dbReference type="Proteomes" id="UP000589976"/>
    </source>
</evidence>
<feature type="region of interest" description="Disordered" evidence="1">
    <location>
        <begin position="36"/>
        <end position="61"/>
    </location>
</feature>
<dbReference type="Proteomes" id="UP000589976">
    <property type="component" value="Segment"/>
</dbReference>
<protein>
    <submittedName>
        <fullName evidence="2">Uncharacterized protein</fullName>
    </submittedName>
</protein>
<organism evidence="2 3">
    <name type="scientific">Microbacterium phage Scumberland</name>
    <dbReference type="NCBI Taxonomy" id="2772026"/>
    <lineage>
        <taxon>Viruses</taxon>
        <taxon>Duplodnaviria</taxon>
        <taxon>Heunggongvirae</taxon>
        <taxon>Uroviricota</taxon>
        <taxon>Caudoviricetes</taxon>
        <taxon>Hodgkinviridae</taxon>
        <taxon>Quhwahvirus</taxon>
        <taxon>Quhwahvirus quhwah</taxon>
        <taxon>Quhwahvirus ouhwah</taxon>
    </lineage>
</organism>